<dbReference type="AlphaFoldDB" id="A0A7G9L238"/>
<dbReference type="KEGG" id="ssau:H8M03_11925"/>
<dbReference type="RefSeq" id="WP_187479642.1">
    <property type="nucleotide sequence ID" value="NZ_CP060697.1"/>
</dbReference>
<sequence length="85" mass="9175">MAKATRKVRLKVFRTAIGFHDAFVAVPSRKAALEAWGAGTDLFSLGAAEEVTDAKLMKAPLQTPGEVVKVPRATEKEHLSALRKS</sequence>
<dbReference type="Proteomes" id="UP000515861">
    <property type="component" value="Chromosome"/>
</dbReference>
<evidence type="ECO:0000313" key="1">
    <source>
        <dbReference type="EMBL" id="QNM82687.1"/>
    </source>
</evidence>
<dbReference type="EMBL" id="CP060697">
    <property type="protein sequence ID" value="QNM82687.1"/>
    <property type="molecule type" value="Genomic_DNA"/>
</dbReference>
<name>A0A7G9L238_9SPHN</name>
<organism evidence="1 2">
    <name type="scientific">Sphingomonas sabuli</name>
    <dbReference type="NCBI Taxonomy" id="2764186"/>
    <lineage>
        <taxon>Bacteria</taxon>
        <taxon>Pseudomonadati</taxon>
        <taxon>Pseudomonadota</taxon>
        <taxon>Alphaproteobacteria</taxon>
        <taxon>Sphingomonadales</taxon>
        <taxon>Sphingomonadaceae</taxon>
        <taxon>Sphingomonas</taxon>
    </lineage>
</organism>
<proteinExistence type="predicted"/>
<gene>
    <name evidence="1" type="ORF">H8M03_11925</name>
</gene>
<accession>A0A7G9L238</accession>
<keyword evidence="2" id="KW-1185">Reference proteome</keyword>
<evidence type="ECO:0000313" key="2">
    <source>
        <dbReference type="Proteomes" id="UP000515861"/>
    </source>
</evidence>
<reference evidence="1 2" key="1">
    <citation type="submission" date="2020-08" db="EMBL/GenBank/DDBJ databases">
        <title>Sphingomonas sp. sand1-3 16S ribosomal RNA gene Genome sequencing and assembly.</title>
        <authorList>
            <person name="Kang M."/>
        </authorList>
    </citation>
    <scope>NUCLEOTIDE SEQUENCE [LARGE SCALE GENOMIC DNA]</scope>
    <source>
        <strain evidence="2">sand1-3</strain>
    </source>
</reference>
<protein>
    <submittedName>
        <fullName evidence="1">Uncharacterized protein</fullName>
    </submittedName>
</protein>